<keyword evidence="15" id="KW-1185">Reference proteome</keyword>
<dbReference type="NCBIfam" id="NF038347">
    <property type="entry name" value="FtsX_Gpos"/>
    <property type="match status" value="1"/>
</dbReference>
<evidence type="ECO:0000256" key="5">
    <source>
        <dbReference type="ARBA" id="ARBA00022618"/>
    </source>
</evidence>
<name>A0ABT2T6E3_9FIRM</name>
<dbReference type="Gene3D" id="3.30.70.3040">
    <property type="match status" value="1"/>
</dbReference>
<keyword evidence="5 10" id="KW-0132">Cell division</keyword>
<dbReference type="Pfam" id="PF02687">
    <property type="entry name" value="FtsX"/>
    <property type="match status" value="1"/>
</dbReference>
<dbReference type="InterPro" id="IPR058204">
    <property type="entry name" value="FtsX_firmicutes-type"/>
</dbReference>
<protein>
    <recommendedName>
        <fullName evidence="3 10">Cell division protein FtsX</fullName>
    </recommendedName>
</protein>
<evidence type="ECO:0000259" key="12">
    <source>
        <dbReference type="Pfam" id="PF02687"/>
    </source>
</evidence>
<evidence type="ECO:0000256" key="10">
    <source>
        <dbReference type="PIRNR" id="PIRNR003097"/>
    </source>
</evidence>
<dbReference type="PIRSF" id="PIRSF003097">
    <property type="entry name" value="FtsX"/>
    <property type="match status" value="1"/>
</dbReference>
<dbReference type="Pfam" id="PF18075">
    <property type="entry name" value="FtsX_ECD"/>
    <property type="match status" value="1"/>
</dbReference>
<keyword evidence="8 10" id="KW-0472">Membrane</keyword>
<feature type="transmembrane region" description="Helical" evidence="11">
    <location>
        <begin position="218"/>
        <end position="242"/>
    </location>
</feature>
<comment type="function">
    <text evidence="10">Part of the ABC transporter FtsEX involved in asymmetric cellular division facilitating the initiation of sporulation.</text>
</comment>
<dbReference type="PROSITE" id="PS51257">
    <property type="entry name" value="PROKAR_LIPOPROTEIN"/>
    <property type="match status" value="1"/>
</dbReference>
<dbReference type="InterPro" id="IPR003838">
    <property type="entry name" value="ABC3_permease_C"/>
</dbReference>
<dbReference type="PANTHER" id="PTHR47755">
    <property type="entry name" value="CELL DIVISION PROTEIN FTSX"/>
    <property type="match status" value="1"/>
</dbReference>
<evidence type="ECO:0000256" key="11">
    <source>
        <dbReference type="SAM" id="Phobius"/>
    </source>
</evidence>
<dbReference type="InterPro" id="IPR004513">
    <property type="entry name" value="FtsX"/>
</dbReference>
<keyword evidence="9 10" id="KW-0131">Cell cycle</keyword>
<feature type="transmembrane region" description="Helical" evidence="11">
    <location>
        <begin position="268"/>
        <end position="292"/>
    </location>
</feature>
<comment type="subcellular location">
    <subcellularLocation>
        <location evidence="1">Cell membrane</location>
        <topology evidence="1">Multi-pass membrane protein</topology>
    </subcellularLocation>
</comment>
<evidence type="ECO:0000256" key="8">
    <source>
        <dbReference type="ARBA" id="ARBA00023136"/>
    </source>
</evidence>
<dbReference type="InterPro" id="IPR040690">
    <property type="entry name" value="FtsX_ECD"/>
</dbReference>
<evidence type="ECO:0000256" key="6">
    <source>
        <dbReference type="ARBA" id="ARBA00022692"/>
    </source>
</evidence>
<evidence type="ECO:0000313" key="14">
    <source>
        <dbReference type="EMBL" id="MCU6745436.1"/>
    </source>
</evidence>
<evidence type="ECO:0000259" key="13">
    <source>
        <dbReference type="Pfam" id="PF18075"/>
    </source>
</evidence>
<organism evidence="14 15">
    <name type="scientific">Suilimivivens aceti</name>
    <dbReference type="NCBI Taxonomy" id="2981774"/>
    <lineage>
        <taxon>Bacteria</taxon>
        <taxon>Bacillati</taxon>
        <taxon>Bacillota</taxon>
        <taxon>Clostridia</taxon>
        <taxon>Lachnospirales</taxon>
        <taxon>Lachnospiraceae</taxon>
        <taxon>Suilimivivens</taxon>
    </lineage>
</organism>
<feature type="domain" description="FtsX extracellular" evidence="13">
    <location>
        <begin position="59"/>
        <end position="151"/>
    </location>
</feature>
<evidence type="ECO:0000256" key="2">
    <source>
        <dbReference type="ARBA" id="ARBA00007379"/>
    </source>
</evidence>
<reference evidence="14 15" key="1">
    <citation type="journal article" date="2021" name="ISME Commun">
        <title>Automated analysis of genomic sequences facilitates high-throughput and comprehensive description of bacteria.</title>
        <authorList>
            <person name="Hitch T.C.A."/>
        </authorList>
    </citation>
    <scope>NUCLEOTIDE SEQUENCE [LARGE SCALE GENOMIC DNA]</scope>
    <source>
        <strain evidence="14 15">Sanger_18</strain>
    </source>
</reference>
<keyword evidence="7 11" id="KW-1133">Transmembrane helix</keyword>
<comment type="caution">
    <text evidence="14">The sequence shown here is derived from an EMBL/GenBank/DDBJ whole genome shotgun (WGS) entry which is preliminary data.</text>
</comment>
<feature type="transmembrane region" description="Helical" evidence="11">
    <location>
        <begin position="167"/>
        <end position="197"/>
    </location>
</feature>
<sequence>MRISTFFYTIKQGFINIFRNKWFSLASIATISACLFLFGLFYSILMNVQNIVKTAQEGVSVTVFFDEGISDDRIQQIGDEIQKRPEVSKINFISADEAWDSFKEEYLGEYADGFTENPLENSASYEIYLNDVSMQPALVSFLEGLDGIREVNRSDITAASLTGINALIAYASIGIIAILFAVSIFLISNTVTIGISVRKEEISIMKYIGATDFFVRSPFVIEGMLIGAIGALIPMGIIYSVYNEVIGYIIGKFSNLSKLLAFLPVNEIFAKLLPGSLIMGIGIGFLGSIITVRKHLRV</sequence>
<gene>
    <name evidence="14" type="primary">ftsX</name>
    <name evidence="14" type="ORF">OCV77_13235</name>
</gene>
<evidence type="ECO:0000256" key="1">
    <source>
        <dbReference type="ARBA" id="ARBA00004651"/>
    </source>
</evidence>
<feature type="domain" description="ABC3 transporter permease C-terminal" evidence="12">
    <location>
        <begin position="175"/>
        <end position="295"/>
    </location>
</feature>
<dbReference type="PANTHER" id="PTHR47755:SF1">
    <property type="entry name" value="CELL DIVISION PROTEIN FTSX"/>
    <property type="match status" value="1"/>
</dbReference>
<keyword evidence="6 11" id="KW-0812">Transmembrane</keyword>
<evidence type="ECO:0000256" key="3">
    <source>
        <dbReference type="ARBA" id="ARBA00021907"/>
    </source>
</evidence>
<keyword evidence="4 10" id="KW-1003">Cell membrane</keyword>
<dbReference type="Proteomes" id="UP001652432">
    <property type="component" value="Unassembled WGS sequence"/>
</dbReference>
<dbReference type="EMBL" id="JAOQKJ010000012">
    <property type="protein sequence ID" value="MCU6745436.1"/>
    <property type="molecule type" value="Genomic_DNA"/>
</dbReference>
<evidence type="ECO:0000256" key="7">
    <source>
        <dbReference type="ARBA" id="ARBA00022989"/>
    </source>
</evidence>
<feature type="transmembrane region" description="Helical" evidence="11">
    <location>
        <begin position="21"/>
        <end position="45"/>
    </location>
</feature>
<accession>A0ABT2T6E3</accession>
<evidence type="ECO:0000313" key="15">
    <source>
        <dbReference type="Proteomes" id="UP001652432"/>
    </source>
</evidence>
<evidence type="ECO:0000256" key="4">
    <source>
        <dbReference type="ARBA" id="ARBA00022475"/>
    </source>
</evidence>
<proteinExistence type="inferred from homology"/>
<evidence type="ECO:0000256" key="9">
    <source>
        <dbReference type="ARBA" id="ARBA00023306"/>
    </source>
</evidence>
<dbReference type="RefSeq" id="WP_262575480.1">
    <property type="nucleotide sequence ID" value="NZ_JAOQKJ010000012.1"/>
</dbReference>
<comment type="similarity">
    <text evidence="2 10">Belongs to the ABC-4 integral membrane protein family. FtsX subfamily.</text>
</comment>